<name>A0A2Z3JBA8_9DEIO</name>
<keyword evidence="2" id="KW-1185">Reference proteome</keyword>
<dbReference type="Proteomes" id="UP000245368">
    <property type="component" value="Chromosome"/>
</dbReference>
<dbReference type="EMBL" id="CP029494">
    <property type="protein sequence ID" value="AWN22437.1"/>
    <property type="molecule type" value="Genomic_DNA"/>
</dbReference>
<dbReference type="KEGG" id="dez:DKM44_03630"/>
<gene>
    <name evidence="1" type="ORF">DKM44_03630</name>
</gene>
<evidence type="ECO:0000313" key="2">
    <source>
        <dbReference type="Proteomes" id="UP000245368"/>
    </source>
</evidence>
<protein>
    <submittedName>
        <fullName evidence="1">Uncharacterized protein</fullName>
    </submittedName>
</protein>
<sequence length="106" mass="12005">MVEVRPPEDWAAPLPEEVQAYLRAAGQWSWPHRRAALRAELAANLYQAMLDQRLHLSEAQAWQAALREFGPPSRLWPFKLTLWRSGLALLTLGSVTYAAARSLGWP</sequence>
<evidence type="ECO:0000313" key="1">
    <source>
        <dbReference type="EMBL" id="AWN22437.1"/>
    </source>
</evidence>
<organism evidence="1 2">
    <name type="scientific">Deinococcus irradiatisoli</name>
    <dbReference type="NCBI Taxonomy" id="2202254"/>
    <lineage>
        <taxon>Bacteria</taxon>
        <taxon>Thermotogati</taxon>
        <taxon>Deinococcota</taxon>
        <taxon>Deinococci</taxon>
        <taxon>Deinococcales</taxon>
        <taxon>Deinococcaceae</taxon>
        <taxon>Deinococcus</taxon>
    </lineage>
</organism>
<proteinExistence type="predicted"/>
<reference evidence="1 2" key="1">
    <citation type="submission" date="2018-05" db="EMBL/GenBank/DDBJ databases">
        <title>Complete Genome Sequence of Deinococcus sp. strain 17bor-2.</title>
        <authorList>
            <person name="Srinivasan S."/>
        </authorList>
    </citation>
    <scope>NUCLEOTIDE SEQUENCE [LARGE SCALE GENOMIC DNA]</scope>
    <source>
        <strain evidence="1 2">17bor-2</strain>
    </source>
</reference>
<accession>A0A2Z3JBA8</accession>
<dbReference type="AlphaFoldDB" id="A0A2Z3JBA8"/>